<sequence>MAKITGFMRVTKQPKAHGKKVDASSVLKKQHVVKDSVVTKKEAPESSDDESGAHIPTFIYKTVKYKHKLQKHEVSKETKTVAEYIKKYYDVPKDFERNAQVRLTYWEQISLLSWN</sequence>
<accession>H3GLW3</accession>
<reference evidence="2" key="2">
    <citation type="submission" date="2015-06" db="UniProtKB">
        <authorList>
            <consortium name="EnsemblProtists"/>
        </authorList>
    </citation>
    <scope>IDENTIFICATION</scope>
    <source>
        <strain evidence="2">Pr102</strain>
    </source>
</reference>
<evidence type="ECO:0000313" key="2">
    <source>
        <dbReference type="EnsemblProtists" id="Phyra77425"/>
    </source>
</evidence>
<dbReference type="Proteomes" id="UP000005238">
    <property type="component" value="Unassembled WGS sequence"/>
</dbReference>
<name>H3GLW3_PHYRM</name>
<dbReference type="eggNOG" id="ENOG502S8JC">
    <property type="taxonomic scope" value="Eukaryota"/>
</dbReference>
<protein>
    <submittedName>
        <fullName evidence="2">Uncharacterized protein</fullName>
    </submittedName>
</protein>
<proteinExistence type="predicted"/>
<evidence type="ECO:0000313" key="3">
    <source>
        <dbReference type="Proteomes" id="UP000005238"/>
    </source>
</evidence>
<dbReference type="AlphaFoldDB" id="H3GLW3"/>
<dbReference type="HOGENOM" id="CLU_122152_1_0_1"/>
<dbReference type="EMBL" id="DS566021">
    <property type="status" value="NOT_ANNOTATED_CDS"/>
    <property type="molecule type" value="Genomic_DNA"/>
</dbReference>
<organism evidence="2 3">
    <name type="scientific">Phytophthora ramorum</name>
    <name type="common">Sudden oak death agent</name>
    <dbReference type="NCBI Taxonomy" id="164328"/>
    <lineage>
        <taxon>Eukaryota</taxon>
        <taxon>Sar</taxon>
        <taxon>Stramenopiles</taxon>
        <taxon>Oomycota</taxon>
        <taxon>Peronosporomycetes</taxon>
        <taxon>Peronosporales</taxon>
        <taxon>Peronosporaceae</taxon>
        <taxon>Phytophthora</taxon>
    </lineage>
</organism>
<dbReference type="VEuPathDB" id="FungiDB:KRP23_11618"/>
<evidence type="ECO:0000256" key="1">
    <source>
        <dbReference type="SAM" id="MobiDB-lite"/>
    </source>
</evidence>
<dbReference type="InParanoid" id="H3GLW3"/>
<keyword evidence="3" id="KW-1185">Reference proteome</keyword>
<dbReference type="EnsemblProtists" id="Phyra77425">
    <property type="protein sequence ID" value="Phyra77425"/>
    <property type="gene ID" value="Phyra77425"/>
</dbReference>
<feature type="region of interest" description="Disordered" evidence="1">
    <location>
        <begin position="1"/>
        <end position="23"/>
    </location>
</feature>
<reference evidence="3" key="1">
    <citation type="journal article" date="2006" name="Science">
        <title>Phytophthora genome sequences uncover evolutionary origins and mechanisms of pathogenesis.</title>
        <authorList>
            <person name="Tyler B.M."/>
            <person name="Tripathy S."/>
            <person name="Zhang X."/>
            <person name="Dehal P."/>
            <person name="Jiang R.H."/>
            <person name="Aerts A."/>
            <person name="Arredondo F.D."/>
            <person name="Baxter L."/>
            <person name="Bensasson D."/>
            <person name="Beynon J.L."/>
            <person name="Chapman J."/>
            <person name="Damasceno C.M."/>
            <person name="Dorrance A.E."/>
            <person name="Dou D."/>
            <person name="Dickerman A.W."/>
            <person name="Dubchak I.L."/>
            <person name="Garbelotto M."/>
            <person name="Gijzen M."/>
            <person name="Gordon S.G."/>
            <person name="Govers F."/>
            <person name="Grunwald N.J."/>
            <person name="Huang W."/>
            <person name="Ivors K.L."/>
            <person name="Jones R.W."/>
            <person name="Kamoun S."/>
            <person name="Krampis K."/>
            <person name="Lamour K.H."/>
            <person name="Lee M.K."/>
            <person name="McDonald W.H."/>
            <person name="Medina M."/>
            <person name="Meijer H.J."/>
            <person name="Nordberg E.K."/>
            <person name="Maclean D.J."/>
            <person name="Ospina-Giraldo M.D."/>
            <person name="Morris P.F."/>
            <person name="Phuntumart V."/>
            <person name="Putnam N.H."/>
            <person name="Rash S."/>
            <person name="Rose J.K."/>
            <person name="Sakihama Y."/>
            <person name="Salamov A.A."/>
            <person name="Savidor A."/>
            <person name="Scheuring C.F."/>
            <person name="Smith B.M."/>
            <person name="Sobral B.W."/>
            <person name="Terry A."/>
            <person name="Torto-Alalibo T.A."/>
            <person name="Win J."/>
            <person name="Xu Z."/>
            <person name="Zhang H."/>
            <person name="Grigoriev I.V."/>
            <person name="Rokhsar D.S."/>
            <person name="Boore J.L."/>
        </authorList>
    </citation>
    <scope>NUCLEOTIDE SEQUENCE [LARGE SCALE GENOMIC DNA]</scope>
    <source>
        <strain evidence="3">Pr102</strain>
    </source>
</reference>
<dbReference type="VEuPathDB" id="FungiDB:KRP22_8463"/>